<feature type="transmembrane region" description="Helical" evidence="7">
    <location>
        <begin position="136"/>
        <end position="159"/>
    </location>
</feature>
<dbReference type="Gene3D" id="1.10.3720.10">
    <property type="entry name" value="MetI-like"/>
    <property type="match status" value="1"/>
</dbReference>
<evidence type="ECO:0000256" key="2">
    <source>
        <dbReference type="ARBA" id="ARBA00022448"/>
    </source>
</evidence>
<organism evidence="9 10">
    <name type="scientific">Halobaculum saliterrae</name>
    <dbReference type="NCBI Taxonomy" id="2073113"/>
    <lineage>
        <taxon>Archaea</taxon>
        <taxon>Methanobacteriati</taxon>
        <taxon>Methanobacteriota</taxon>
        <taxon>Stenosarchaea group</taxon>
        <taxon>Halobacteria</taxon>
        <taxon>Halobacteriales</taxon>
        <taxon>Haloferacaceae</taxon>
        <taxon>Halobaculum</taxon>
    </lineage>
</organism>
<dbReference type="EMBL" id="WUUS01000001">
    <property type="protein sequence ID" value="MXR39964.1"/>
    <property type="molecule type" value="Genomic_DNA"/>
</dbReference>
<dbReference type="PANTHER" id="PTHR43163">
    <property type="entry name" value="DIPEPTIDE TRANSPORT SYSTEM PERMEASE PROTEIN DPPB-RELATED"/>
    <property type="match status" value="1"/>
</dbReference>
<feature type="transmembrane region" description="Helical" evidence="7">
    <location>
        <begin position="179"/>
        <end position="198"/>
    </location>
</feature>
<dbReference type="GO" id="GO:0005886">
    <property type="term" value="C:plasma membrane"/>
    <property type="evidence" value="ECO:0007669"/>
    <property type="project" value="UniProtKB-SubCell"/>
</dbReference>
<evidence type="ECO:0000256" key="3">
    <source>
        <dbReference type="ARBA" id="ARBA00022475"/>
    </source>
</evidence>
<evidence type="ECO:0000256" key="6">
    <source>
        <dbReference type="ARBA" id="ARBA00023136"/>
    </source>
</evidence>
<keyword evidence="10" id="KW-1185">Reference proteome</keyword>
<feature type="transmembrane region" description="Helical" evidence="7">
    <location>
        <begin position="237"/>
        <end position="263"/>
    </location>
</feature>
<evidence type="ECO:0000256" key="5">
    <source>
        <dbReference type="ARBA" id="ARBA00022989"/>
    </source>
</evidence>
<dbReference type="AlphaFoldDB" id="A0A6B0SM60"/>
<dbReference type="GO" id="GO:0055085">
    <property type="term" value="P:transmembrane transport"/>
    <property type="evidence" value="ECO:0007669"/>
    <property type="project" value="InterPro"/>
</dbReference>
<comment type="subcellular location">
    <subcellularLocation>
        <location evidence="1 7">Cell membrane</location>
        <topology evidence="1 7">Multi-pass membrane protein</topology>
    </subcellularLocation>
</comment>
<comment type="caution">
    <text evidence="9">The sequence shown here is derived from an EMBL/GenBank/DDBJ whole genome shotgun (WGS) entry which is preliminary data.</text>
</comment>
<reference evidence="9 10" key="1">
    <citation type="submission" date="2019-12" db="EMBL/GenBank/DDBJ databases">
        <title>Isolation and characterization of three novel carbon monoxide-oxidizing members of Halobacteria from salione crusts and soils.</title>
        <authorList>
            <person name="Myers M.R."/>
            <person name="King G.M."/>
        </authorList>
    </citation>
    <scope>NUCLEOTIDE SEQUENCE [LARGE SCALE GENOMIC DNA]</scope>
    <source>
        <strain evidence="9 10">WSA2</strain>
    </source>
</reference>
<dbReference type="PROSITE" id="PS50928">
    <property type="entry name" value="ABC_TM1"/>
    <property type="match status" value="1"/>
</dbReference>
<dbReference type="Pfam" id="PF19300">
    <property type="entry name" value="BPD_transp_1_N"/>
    <property type="match status" value="1"/>
</dbReference>
<protein>
    <submittedName>
        <fullName evidence="9">ABC transporter permease subunit</fullName>
    </submittedName>
</protein>
<name>A0A6B0SM60_9EURY</name>
<keyword evidence="4 7" id="KW-0812">Transmembrane</keyword>
<dbReference type="InterPro" id="IPR000515">
    <property type="entry name" value="MetI-like"/>
</dbReference>
<evidence type="ECO:0000313" key="9">
    <source>
        <dbReference type="EMBL" id="MXR39964.1"/>
    </source>
</evidence>
<gene>
    <name evidence="9" type="ORF">GRX01_01130</name>
</gene>
<dbReference type="SUPFAM" id="SSF161098">
    <property type="entry name" value="MetI-like"/>
    <property type="match status" value="1"/>
</dbReference>
<sequence length="319" mass="34260">MSLARYAVRRVVFLVGTLFGASVITFALVNVLPGDVAVMILGTSGSQEQVEVLRQQLGLNQPVYIRYLDWIAGVLQGDMGTSLRFGDPVATLIAQRFPASAFLAFSALTIAVLVAIPMGIVAAVEQNTWKDFLTSVAAFTGISLPNFFWGMVLILLIASYASLLPPSGYVSPTEDLGSAFAHVLLPAGALGFSLMAHITRMTRSSLIEELRSGYIELAKMKGLTNRRIVLRHALRNAFLPVLTVIGFQLGFLFGGIIIIEQLFAYPGLGRLAFNALLNRDAPLIQGSVLTIAVVFMTSNLVVDLLYAVIDPRVTAGGEG</sequence>
<dbReference type="InterPro" id="IPR035906">
    <property type="entry name" value="MetI-like_sf"/>
</dbReference>
<feature type="domain" description="ABC transmembrane type-1" evidence="8">
    <location>
        <begin position="97"/>
        <end position="306"/>
    </location>
</feature>
<evidence type="ECO:0000313" key="10">
    <source>
        <dbReference type="Proteomes" id="UP000437065"/>
    </source>
</evidence>
<dbReference type="RefSeq" id="WP_159662586.1">
    <property type="nucleotide sequence ID" value="NZ_WUUS01000001.1"/>
</dbReference>
<evidence type="ECO:0000256" key="1">
    <source>
        <dbReference type="ARBA" id="ARBA00004651"/>
    </source>
</evidence>
<evidence type="ECO:0000259" key="8">
    <source>
        <dbReference type="PROSITE" id="PS50928"/>
    </source>
</evidence>
<dbReference type="Pfam" id="PF00528">
    <property type="entry name" value="BPD_transp_1"/>
    <property type="match status" value="1"/>
</dbReference>
<keyword evidence="2 7" id="KW-0813">Transport</keyword>
<evidence type="ECO:0000256" key="4">
    <source>
        <dbReference type="ARBA" id="ARBA00022692"/>
    </source>
</evidence>
<dbReference type="OrthoDB" id="44105at2157"/>
<keyword evidence="6 7" id="KW-0472">Membrane</keyword>
<keyword evidence="3" id="KW-1003">Cell membrane</keyword>
<proteinExistence type="inferred from homology"/>
<dbReference type="InterPro" id="IPR045621">
    <property type="entry name" value="BPD_transp_1_N"/>
</dbReference>
<evidence type="ECO:0000256" key="7">
    <source>
        <dbReference type="RuleBase" id="RU363032"/>
    </source>
</evidence>
<accession>A0A6B0SM60</accession>
<keyword evidence="5 7" id="KW-1133">Transmembrane helix</keyword>
<comment type="similarity">
    <text evidence="7">Belongs to the binding-protein-dependent transport system permease family.</text>
</comment>
<feature type="transmembrane region" description="Helical" evidence="7">
    <location>
        <begin position="12"/>
        <end position="32"/>
    </location>
</feature>
<dbReference type="CDD" id="cd06261">
    <property type="entry name" value="TM_PBP2"/>
    <property type="match status" value="1"/>
</dbReference>
<dbReference type="PANTHER" id="PTHR43163:SF6">
    <property type="entry name" value="DIPEPTIDE TRANSPORT SYSTEM PERMEASE PROTEIN DPPB-RELATED"/>
    <property type="match status" value="1"/>
</dbReference>
<feature type="transmembrane region" description="Helical" evidence="7">
    <location>
        <begin position="283"/>
        <end position="309"/>
    </location>
</feature>
<dbReference type="Proteomes" id="UP000437065">
    <property type="component" value="Unassembled WGS sequence"/>
</dbReference>
<feature type="transmembrane region" description="Helical" evidence="7">
    <location>
        <begin position="101"/>
        <end position="124"/>
    </location>
</feature>